<proteinExistence type="predicted"/>
<accession>A0A0C9U260</accession>
<dbReference type="Proteomes" id="UP000054279">
    <property type="component" value="Unassembled WGS sequence"/>
</dbReference>
<evidence type="ECO:0000313" key="1">
    <source>
        <dbReference type="EMBL" id="KIJ36868.1"/>
    </source>
</evidence>
<gene>
    <name evidence="1" type="ORF">M422DRAFT_260730</name>
</gene>
<dbReference type="HOGENOM" id="CLU_1769300_0_0_1"/>
<organism evidence="1 2">
    <name type="scientific">Sphaerobolus stellatus (strain SS14)</name>
    <dbReference type="NCBI Taxonomy" id="990650"/>
    <lineage>
        <taxon>Eukaryota</taxon>
        <taxon>Fungi</taxon>
        <taxon>Dikarya</taxon>
        <taxon>Basidiomycota</taxon>
        <taxon>Agaricomycotina</taxon>
        <taxon>Agaricomycetes</taxon>
        <taxon>Phallomycetidae</taxon>
        <taxon>Geastrales</taxon>
        <taxon>Sphaerobolaceae</taxon>
        <taxon>Sphaerobolus</taxon>
    </lineage>
</organism>
<sequence>MPQQPIGRIPTLTEALVHKSKITDKQKATDFLEKERRGIMEEQTNLARNLLKDCQILINKHPEDNEFTLYNLDKDIVLWKANIAVELMAVNDKYIVKVEVNILDRTFKSVQKLNNGSIILESHMQWMAEAIKARKAAFTMKQEKELS</sequence>
<dbReference type="EMBL" id="KN837174">
    <property type="protein sequence ID" value="KIJ36868.1"/>
    <property type="molecule type" value="Genomic_DNA"/>
</dbReference>
<protein>
    <submittedName>
        <fullName evidence="1">Unplaced genomic scaffold SPHSTscaffold_99, whole genome shotgun sequence</fullName>
    </submittedName>
</protein>
<keyword evidence="2" id="KW-1185">Reference proteome</keyword>
<evidence type="ECO:0000313" key="2">
    <source>
        <dbReference type="Proteomes" id="UP000054279"/>
    </source>
</evidence>
<dbReference type="AlphaFoldDB" id="A0A0C9U260"/>
<reference evidence="1 2" key="1">
    <citation type="submission" date="2014-06" db="EMBL/GenBank/DDBJ databases">
        <title>Evolutionary Origins and Diversification of the Mycorrhizal Mutualists.</title>
        <authorList>
            <consortium name="DOE Joint Genome Institute"/>
            <consortium name="Mycorrhizal Genomics Consortium"/>
            <person name="Kohler A."/>
            <person name="Kuo A."/>
            <person name="Nagy L.G."/>
            <person name="Floudas D."/>
            <person name="Copeland A."/>
            <person name="Barry K.W."/>
            <person name="Cichocki N."/>
            <person name="Veneault-Fourrey C."/>
            <person name="LaButti K."/>
            <person name="Lindquist E.A."/>
            <person name="Lipzen A."/>
            <person name="Lundell T."/>
            <person name="Morin E."/>
            <person name="Murat C."/>
            <person name="Riley R."/>
            <person name="Ohm R."/>
            <person name="Sun H."/>
            <person name="Tunlid A."/>
            <person name="Henrissat B."/>
            <person name="Grigoriev I.V."/>
            <person name="Hibbett D.S."/>
            <person name="Martin F."/>
        </authorList>
    </citation>
    <scope>NUCLEOTIDE SEQUENCE [LARGE SCALE GENOMIC DNA]</scope>
    <source>
        <strain evidence="1 2">SS14</strain>
    </source>
</reference>
<name>A0A0C9U260_SPHS4</name>